<dbReference type="Proteomes" id="UP000694906">
    <property type="component" value="Unplaced"/>
</dbReference>
<dbReference type="InterPro" id="IPR017248">
    <property type="entry name" value="HAX-1"/>
</dbReference>
<dbReference type="GO" id="GO:0043066">
    <property type="term" value="P:negative regulation of apoptotic process"/>
    <property type="evidence" value="ECO:0007669"/>
    <property type="project" value="InterPro"/>
</dbReference>
<accession>A0AAX6S8M6</accession>
<evidence type="ECO:0000313" key="4">
    <source>
        <dbReference type="RefSeq" id="XP_021105139.1"/>
    </source>
</evidence>
<name>A0AAX6S8M6_HETGA</name>
<dbReference type="GO" id="GO:0030833">
    <property type="term" value="P:regulation of actin filament polymerization"/>
    <property type="evidence" value="ECO:0007669"/>
    <property type="project" value="TreeGrafter"/>
</dbReference>
<dbReference type="GO" id="GO:0016324">
    <property type="term" value="C:apical plasma membrane"/>
    <property type="evidence" value="ECO:0007669"/>
    <property type="project" value="TreeGrafter"/>
</dbReference>
<dbReference type="GeneID" id="101726528"/>
<dbReference type="AlphaFoldDB" id="A0AAX6S8M6"/>
<dbReference type="GO" id="GO:0016529">
    <property type="term" value="C:sarcoplasmic reticulum"/>
    <property type="evidence" value="ECO:0007669"/>
    <property type="project" value="TreeGrafter"/>
</dbReference>
<feature type="region of interest" description="Disordered" evidence="2">
    <location>
        <begin position="51"/>
        <end position="101"/>
    </location>
</feature>
<dbReference type="RefSeq" id="XP_021105139.1">
    <property type="nucleotide sequence ID" value="XM_021249480.1"/>
</dbReference>
<dbReference type="GO" id="GO:0015629">
    <property type="term" value="C:actin cytoskeleton"/>
    <property type="evidence" value="ECO:0007669"/>
    <property type="project" value="TreeGrafter"/>
</dbReference>
<dbReference type="PIRSF" id="PIRSF037634">
    <property type="entry name" value="HS1-associating_X-1"/>
    <property type="match status" value="1"/>
</dbReference>
<dbReference type="GO" id="GO:0005739">
    <property type="term" value="C:mitochondrion"/>
    <property type="evidence" value="ECO:0007669"/>
    <property type="project" value="TreeGrafter"/>
</dbReference>
<feature type="region of interest" description="Disordered" evidence="2">
    <location>
        <begin position="242"/>
        <end position="266"/>
    </location>
</feature>
<keyword evidence="3" id="KW-1185">Reference proteome</keyword>
<dbReference type="PANTHER" id="PTHR14938">
    <property type="entry name" value="HCLS1-ASSOCIATED PROTEIN X-1"/>
    <property type="match status" value="1"/>
</dbReference>
<feature type="compositionally biased region" description="Basic and acidic residues" evidence="2">
    <location>
        <begin position="287"/>
        <end position="310"/>
    </location>
</feature>
<dbReference type="PANTHER" id="PTHR14938:SF2">
    <property type="entry name" value="HCLS1-ASSOCIATED PROTEIN X-1"/>
    <property type="match status" value="1"/>
</dbReference>
<feature type="compositionally biased region" description="Acidic residues" evidence="2">
    <location>
        <begin position="60"/>
        <end position="73"/>
    </location>
</feature>
<dbReference type="GO" id="GO:0030136">
    <property type="term" value="C:clathrin-coated vesicle"/>
    <property type="evidence" value="ECO:0007669"/>
    <property type="project" value="TreeGrafter"/>
</dbReference>
<feature type="region of interest" description="Disordered" evidence="2">
    <location>
        <begin position="287"/>
        <end position="328"/>
    </location>
</feature>
<reference evidence="4" key="1">
    <citation type="submission" date="2025-08" db="UniProtKB">
        <authorList>
            <consortium name="RefSeq"/>
        </authorList>
    </citation>
    <scope>IDENTIFICATION</scope>
</reference>
<evidence type="ECO:0000313" key="3">
    <source>
        <dbReference type="Proteomes" id="UP000694906"/>
    </source>
</evidence>
<protein>
    <submittedName>
        <fullName evidence="4">HCLS1-associated protein X-1 isoform X1</fullName>
    </submittedName>
</protein>
<dbReference type="CTD" id="10456"/>
<sequence length="344" mass="38401">MRRSAFVIANLLPGANGLREGFKGSSPTPGMSLFDLFRGFFGFSRPRSHRDPFFGGMTRDEDEDDDEDDDDEEGAARSPGGRRFAGPQPPEEFGFGFGFGPGGGTRFQGHFGFDDLVQDFNSIFGEMGAWTLPLHPPELPGPESEAPGERPREGHTLRDSMLKYPDSRQPRIFGGGLESEPRPESPKSAPGWGAQRPFPRENRVLELGSSLRSLTLQVSDWKMSFHLLWLLLQFDDPWPVTPHPRAREDKDLDSQVSQEGLGPVLQPQPRSYFKSISVTKITKPDGVVEERRTVVDSEGRRETTVTRQEAESSPGADPESPRPPTLDDAFSILDLFLGRWFRSR</sequence>
<feature type="region of interest" description="Disordered" evidence="2">
    <location>
        <begin position="134"/>
        <end position="197"/>
    </location>
</feature>
<evidence type="ECO:0000256" key="2">
    <source>
        <dbReference type="SAM" id="MobiDB-lite"/>
    </source>
</evidence>
<feature type="site" description="Cleavage; by caspase-3" evidence="1">
    <location>
        <begin position="159"/>
        <end position="160"/>
    </location>
</feature>
<feature type="compositionally biased region" description="Basic and acidic residues" evidence="2">
    <location>
        <begin position="147"/>
        <end position="169"/>
    </location>
</feature>
<organism evidence="3 4">
    <name type="scientific">Heterocephalus glaber</name>
    <name type="common">Naked mole rat</name>
    <dbReference type="NCBI Taxonomy" id="10181"/>
    <lineage>
        <taxon>Eukaryota</taxon>
        <taxon>Metazoa</taxon>
        <taxon>Chordata</taxon>
        <taxon>Craniata</taxon>
        <taxon>Vertebrata</taxon>
        <taxon>Euteleostomi</taxon>
        <taxon>Mammalia</taxon>
        <taxon>Eutheria</taxon>
        <taxon>Euarchontoglires</taxon>
        <taxon>Glires</taxon>
        <taxon>Rodentia</taxon>
        <taxon>Hystricomorpha</taxon>
        <taxon>Bathyergidae</taxon>
        <taxon>Heterocephalus</taxon>
    </lineage>
</organism>
<evidence type="ECO:0000256" key="1">
    <source>
        <dbReference type="PIRSR" id="PIRSR037634-1"/>
    </source>
</evidence>
<gene>
    <name evidence="4" type="primary">Hax1</name>
</gene>
<proteinExistence type="predicted"/>